<reference evidence="1 2" key="2">
    <citation type="journal article" date="2021" name="Curr. Genet.">
        <title>Genetic response to nitrogen starvation in the aggressive Eucalyptus foliar pathogen Teratosphaeria destructans.</title>
        <authorList>
            <person name="Havenga M."/>
            <person name="Wingfield B.D."/>
            <person name="Wingfield M.J."/>
            <person name="Dreyer L.L."/>
            <person name="Roets F."/>
            <person name="Aylward J."/>
        </authorList>
    </citation>
    <scope>NUCLEOTIDE SEQUENCE [LARGE SCALE GENOMIC DNA]</scope>
    <source>
        <strain evidence="1">CMW44962</strain>
    </source>
</reference>
<dbReference type="AlphaFoldDB" id="A0A9W7SN93"/>
<keyword evidence="2" id="KW-1185">Reference proteome</keyword>
<organism evidence="1 2">
    <name type="scientific">Teratosphaeria destructans</name>
    <dbReference type="NCBI Taxonomy" id="418781"/>
    <lineage>
        <taxon>Eukaryota</taxon>
        <taxon>Fungi</taxon>
        <taxon>Dikarya</taxon>
        <taxon>Ascomycota</taxon>
        <taxon>Pezizomycotina</taxon>
        <taxon>Dothideomycetes</taxon>
        <taxon>Dothideomycetidae</taxon>
        <taxon>Mycosphaerellales</taxon>
        <taxon>Teratosphaeriaceae</taxon>
        <taxon>Teratosphaeria</taxon>
    </lineage>
</organism>
<dbReference type="EMBL" id="RIBY02002089">
    <property type="protein sequence ID" value="KAH9825647.1"/>
    <property type="molecule type" value="Genomic_DNA"/>
</dbReference>
<name>A0A9W7SN93_9PEZI</name>
<evidence type="ECO:0000313" key="1">
    <source>
        <dbReference type="EMBL" id="KAH9825647.1"/>
    </source>
</evidence>
<accession>A0A9W7SN93</accession>
<proteinExistence type="predicted"/>
<dbReference type="OrthoDB" id="10527885at2759"/>
<evidence type="ECO:0000313" key="2">
    <source>
        <dbReference type="Proteomes" id="UP001138500"/>
    </source>
</evidence>
<dbReference type="Proteomes" id="UP001138500">
    <property type="component" value="Unassembled WGS sequence"/>
</dbReference>
<gene>
    <name evidence="1" type="ORF">Tdes44962_MAKER00577</name>
</gene>
<protein>
    <submittedName>
        <fullName evidence="1">Uncharacterized protein</fullName>
    </submittedName>
</protein>
<reference evidence="1 2" key="1">
    <citation type="journal article" date="2018" name="IMA Fungus">
        <title>IMA Genome-F 10: Nine draft genome sequences of Claviceps purpurea s.lat., including C. arundinis, C. humidiphila, and C. cf. spartinae, pseudomolecules for the pitch canker pathogen Fusarium circinatum, draft genome of Davidsoniella eucalypti, Grosmannia galeiformis, Quambalaria eucalypti, and Teratosphaeria destructans.</title>
        <authorList>
            <person name="Wingfield B.D."/>
            <person name="Liu M."/>
            <person name="Nguyen H.D."/>
            <person name="Lane F.A."/>
            <person name="Morgan S.W."/>
            <person name="De Vos L."/>
            <person name="Wilken P.M."/>
            <person name="Duong T.A."/>
            <person name="Aylward J."/>
            <person name="Coetzee M.P."/>
            <person name="Dadej K."/>
            <person name="De Beer Z.W."/>
            <person name="Findlay W."/>
            <person name="Havenga M."/>
            <person name="Kolarik M."/>
            <person name="Menzies J.G."/>
            <person name="Naidoo K."/>
            <person name="Pochopski O."/>
            <person name="Shoukouhi P."/>
            <person name="Santana Q.C."/>
            <person name="Seifert K.A."/>
            <person name="Soal N."/>
            <person name="Steenkamp E.T."/>
            <person name="Tatham C.T."/>
            <person name="van der Nest M.A."/>
            <person name="Wingfield M.J."/>
        </authorList>
    </citation>
    <scope>NUCLEOTIDE SEQUENCE [LARGE SCALE GENOMIC DNA]</scope>
    <source>
        <strain evidence="1">CMW44962</strain>
    </source>
</reference>
<sequence length="107" mass="11517">MALAQTCVTGGVNGICKGGPGLIYSCTDVGFLRTWVTETDTAEDSCALKINHKCTKPVTNAFWWMRTRQPQAVHSVETVAKLEHSQIGGESNTGEIGLYFITVLAAL</sequence>
<comment type="caution">
    <text evidence="1">The sequence shown here is derived from an EMBL/GenBank/DDBJ whole genome shotgun (WGS) entry which is preliminary data.</text>
</comment>